<keyword evidence="2" id="KW-1185">Reference proteome</keyword>
<gene>
    <name evidence="1" type="ORF">ADIARSV_0145</name>
</gene>
<name>R9GY46_9SPHI</name>
<dbReference type="STRING" id="1150600.ADIARSV_0145"/>
<reference evidence="1 2" key="1">
    <citation type="journal article" date="2013" name="Genome Announc.">
        <title>Draft Genome Sequence of Arcticibacter svalbardensis Strain MN12-7T, a Member of the Family Sphingobacteriaceae Isolated from an Arctic Soil Sample.</title>
        <authorList>
            <person name="Shivaji S."/>
            <person name="Ara S."/>
            <person name="Prasad S."/>
            <person name="Manasa B.P."/>
            <person name="Begum Z."/>
            <person name="Singh A."/>
            <person name="Kumar Pinnaka A."/>
        </authorList>
    </citation>
    <scope>NUCLEOTIDE SEQUENCE [LARGE SCALE GENOMIC DNA]</scope>
    <source>
        <strain evidence="1 2">MN12-7</strain>
    </source>
</reference>
<dbReference type="Proteomes" id="UP000014174">
    <property type="component" value="Unassembled WGS sequence"/>
</dbReference>
<organism evidence="1 2">
    <name type="scientific">Arcticibacter svalbardensis MN12-7</name>
    <dbReference type="NCBI Taxonomy" id="1150600"/>
    <lineage>
        <taxon>Bacteria</taxon>
        <taxon>Pseudomonadati</taxon>
        <taxon>Bacteroidota</taxon>
        <taxon>Sphingobacteriia</taxon>
        <taxon>Sphingobacteriales</taxon>
        <taxon>Sphingobacteriaceae</taxon>
        <taxon>Arcticibacter</taxon>
    </lineage>
</organism>
<dbReference type="RefSeq" id="WP_016193402.1">
    <property type="nucleotide sequence ID" value="NZ_AQPN01000002.1"/>
</dbReference>
<evidence type="ECO:0000313" key="1">
    <source>
        <dbReference type="EMBL" id="EOR96722.1"/>
    </source>
</evidence>
<accession>R9GY46</accession>
<evidence type="ECO:0000313" key="2">
    <source>
        <dbReference type="Proteomes" id="UP000014174"/>
    </source>
</evidence>
<sequence>MDITTLNALTLTFKSLHRESYNAVVNSMQAPIQDLKLMPLVFQRIKLLYELTPENTPSIISLMYSLFAPFKLLPAISDVRTKNGLRRAVLKEMGWQSKTMLNYWQPIAVVYYKNAKFADKINGQANEILSYILSLSDKVAD</sequence>
<proteinExistence type="predicted"/>
<dbReference type="AlphaFoldDB" id="R9GY46"/>
<protein>
    <submittedName>
        <fullName evidence="1">Uncharacterized protein</fullName>
    </submittedName>
</protein>
<comment type="caution">
    <text evidence="1">The sequence shown here is derived from an EMBL/GenBank/DDBJ whole genome shotgun (WGS) entry which is preliminary data.</text>
</comment>
<dbReference type="EMBL" id="AQPN01000002">
    <property type="protein sequence ID" value="EOR96722.1"/>
    <property type="molecule type" value="Genomic_DNA"/>
</dbReference>
<dbReference type="OrthoDB" id="797160at2"/>